<keyword evidence="4" id="KW-0862">Zinc</keyword>
<feature type="domain" description="Succinylglutamate desuccinylase/Aspartoacylase catalytic" evidence="5">
    <location>
        <begin position="36"/>
        <end position="157"/>
    </location>
</feature>
<reference evidence="6 7" key="1">
    <citation type="submission" date="2023-02" db="EMBL/GenBank/DDBJ databases">
        <title>Bacterial whole genome sequence for Curvibacter sp. HBC28.</title>
        <authorList>
            <person name="Le V."/>
            <person name="Ko S.-R."/>
            <person name="Ahn C.-Y."/>
            <person name="Oh H.-M."/>
        </authorList>
    </citation>
    <scope>NUCLEOTIDE SEQUENCE [LARGE SCALE GENOMIC DNA]</scope>
    <source>
        <strain evidence="6 7">HBC28</strain>
    </source>
</reference>
<gene>
    <name evidence="6" type="ORF">PSQ39_12125</name>
</gene>
<sequence>MSSSTPVFEVLPRDLSAYRQGNVGIDYVHRFESGRPGPHVLINALTHGNELCGMVAATHLLDQGVRPLKGTLTVSFANVAAYESFDIHQPFESRQLVHNLNRVWDPELLDSSEDSPELRRARDLRPVVAAADHILDIHSTSQDVEPFWVYPAFARNASVALALGQPSVHMVMPNGLGSGVPLIQHGAHGDGASAAGAALVVECGQHFHQSSADVATAAALGFLAHYGLIEAPEVRTPPVPQRRFELLATLMVQTSEFRFTRPVVGFERFAQGELIAQDGPHEIRALCDDCTVMMPTRAPIVGREAVYLTRPL</sequence>
<organism evidence="6 7">
    <name type="scientific">Curvibacter microcysteis</name>
    <dbReference type="NCBI Taxonomy" id="3026419"/>
    <lineage>
        <taxon>Bacteria</taxon>
        <taxon>Pseudomonadati</taxon>
        <taxon>Pseudomonadota</taxon>
        <taxon>Betaproteobacteria</taxon>
        <taxon>Burkholderiales</taxon>
        <taxon>Comamonadaceae</taxon>
        <taxon>Curvibacter</taxon>
    </lineage>
</organism>
<dbReference type="Proteomes" id="UP001528672">
    <property type="component" value="Unassembled WGS sequence"/>
</dbReference>
<dbReference type="InterPro" id="IPR050178">
    <property type="entry name" value="AspA/AstE_fam"/>
</dbReference>
<dbReference type="PANTHER" id="PTHR15162:SF7">
    <property type="entry name" value="SUCCINYLGLUTAMATE DESUCCINYLASE"/>
    <property type="match status" value="1"/>
</dbReference>
<keyword evidence="2" id="KW-0479">Metal-binding</keyword>
<name>A0ABT5MG17_9BURK</name>
<evidence type="ECO:0000313" key="7">
    <source>
        <dbReference type="Proteomes" id="UP001528672"/>
    </source>
</evidence>
<dbReference type="RefSeq" id="WP_273927076.1">
    <property type="nucleotide sequence ID" value="NZ_JAQSIO010000004.1"/>
</dbReference>
<dbReference type="Gene3D" id="3.40.630.10">
    <property type="entry name" value="Zn peptidases"/>
    <property type="match status" value="1"/>
</dbReference>
<evidence type="ECO:0000313" key="6">
    <source>
        <dbReference type="EMBL" id="MDD0815376.1"/>
    </source>
</evidence>
<evidence type="ECO:0000256" key="2">
    <source>
        <dbReference type="ARBA" id="ARBA00022723"/>
    </source>
</evidence>
<dbReference type="EMBL" id="JAQSIO010000004">
    <property type="protein sequence ID" value="MDD0815376.1"/>
    <property type="molecule type" value="Genomic_DNA"/>
</dbReference>
<comment type="cofactor">
    <cofactor evidence="1">
        <name>Zn(2+)</name>
        <dbReference type="ChEBI" id="CHEBI:29105"/>
    </cofactor>
</comment>
<evidence type="ECO:0000259" key="5">
    <source>
        <dbReference type="Pfam" id="PF24827"/>
    </source>
</evidence>
<protein>
    <submittedName>
        <fullName evidence="6">Succinylglutamate desuccinylase/aspartoacylase family protein</fullName>
    </submittedName>
</protein>
<comment type="caution">
    <text evidence="6">The sequence shown here is derived from an EMBL/GenBank/DDBJ whole genome shotgun (WGS) entry which is preliminary data.</text>
</comment>
<dbReference type="PANTHER" id="PTHR15162">
    <property type="entry name" value="ASPARTOACYLASE"/>
    <property type="match status" value="1"/>
</dbReference>
<proteinExistence type="predicted"/>
<dbReference type="InterPro" id="IPR055438">
    <property type="entry name" value="AstE_AspA_cat"/>
</dbReference>
<keyword evidence="3" id="KW-0378">Hydrolase</keyword>
<accession>A0ABT5MG17</accession>
<evidence type="ECO:0000256" key="4">
    <source>
        <dbReference type="ARBA" id="ARBA00022833"/>
    </source>
</evidence>
<dbReference type="SUPFAM" id="SSF53187">
    <property type="entry name" value="Zn-dependent exopeptidases"/>
    <property type="match status" value="1"/>
</dbReference>
<dbReference type="Pfam" id="PF24827">
    <property type="entry name" value="AstE_AspA_cat"/>
    <property type="match status" value="1"/>
</dbReference>
<evidence type="ECO:0000256" key="3">
    <source>
        <dbReference type="ARBA" id="ARBA00022801"/>
    </source>
</evidence>
<evidence type="ECO:0000256" key="1">
    <source>
        <dbReference type="ARBA" id="ARBA00001947"/>
    </source>
</evidence>
<keyword evidence="7" id="KW-1185">Reference proteome</keyword>